<organism evidence="3 4">
    <name type="scientific">Candidatus Frankia alpina</name>
    <dbReference type="NCBI Taxonomy" id="2699483"/>
    <lineage>
        <taxon>Bacteria</taxon>
        <taxon>Bacillati</taxon>
        <taxon>Actinomycetota</taxon>
        <taxon>Actinomycetes</taxon>
        <taxon>Frankiales</taxon>
        <taxon>Frankiaceae</taxon>
        <taxon>Frankia</taxon>
    </lineage>
</organism>
<gene>
    <name evidence="3" type="ORF">E7Y31_12050</name>
</gene>
<dbReference type="EMBL" id="SSXH01000264">
    <property type="protein sequence ID" value="THJ74333.1"/>
    <property type="molecule type" value="Genomic_DNA"/>
</dbReference>
<feature type="region of interest" description="Disordered" evidence="1">
    <location>
        <begin position="124"/>
        <end position="176"/>
    </location>
</feature>
<dbReference type="RefSeq" id="WP_136448243.1">
    <property type="nucleotide sequence ID" value="NZ_SSXH01000264.1"/>
</dbReference>
<feature type="transmembrane region" description="Helical" evidence="2">
    <location>
        <begin position="6"/>
        <end position="27"/>
    </location>
</feature>
<dbReference type="OrthoDB" id="3237344at2"/>
<keyword evidence="2" id="KW-0472">Membrane</keyword>
<evidence type="ECO:0000256" key="1">
    <source>
        <dbReference type="SAM" id="MobiDB-lite"/>
    </source>
</evidence>
<dbReference type="Pfam" id="PF06103">
    <property type="entry name" value="DUF948"/>
    <property type="match status" value="1"/>
</dbReference>
<reference evidence="3 4" key="1">
    <citation type="submission" date="2019-04" db="EMBL/GenBank/DDBJ databases">
        <title>Draft genome sequences for three unisolated Alnus-infective Frankia Sp+ strains, AgTrS, AiOr and AvVan, the first sequenced Frankia strains able to sporulate in-planta.</title>
        <authorList>
            <person name="Bethencourt L."/>
            <person name="Vautrin F."/>
            <person name="Taib N."/>
            <person name="Dubost A."/>
            <person name="Castro-Garcia L."/>
            <person name="Imbaud O."/>
            <person name="Abrouk D."/>
            <person name="Fournier P."/>
            <person name="Briolay J."/>
            <person name="Nguyen A."/>
            <person name="Normand P."/>
            <person name="Fernandez M.P."/>
            <person name="Brochier-Armanet C."/>
            <person name="Herrera-Belaroussi A."/>
        </authorList>
    </citation>
    <scope>NUCLEOTIDE SEQUENCE [LARGE SCALE GENOMIC DNA]</scope>
    <source>
        <strain evidence="3 4">AvVan</strain>
    </source>
</reference>
<proteinExistence type="predicted"/>
<keyword evidence="2" id="KW-1133">Transmembrane helix</keyword>
<dbReference type="AlphaFoldDB" id="A0A4S5EQC3"/>
<dbReference type="InterPro" id="IPR009293">
    <property type="entry name" value="UPF0478"/>
</dbReference>
<keyword evidence="4" id="KW-1185">Reference proteome</keyword>
<evidence type="ECO:0000313" key="3">
    <source>
        <dbReference type="EMBL" id="THJ74333.1"/>
    </source>
</evidence>
<accession>A0A4S5EQC3</accession>
<comment type="caution">
    <text evidence="3">The sequence shown here is derived from an EMBL/GenBank/DDBJ whole genome shotgun (WGS) entry which is preliminary data.</text>
</comment>
<protein>
    <submittedName>
        <fullName evidence="3">DUF948 domain-containing protein</fullName>
    </submittedName>
</protein>
<evidence type="ECO:0000256" key="2">
    <source>
        <dbReference type="SAM" id="Phobius"/>
    </source>
</evidence>
<dbReference type="Proteomes" id="UP000305282">
    <property type="component" value="Unassembled WGS sequence"/>
</dbReference>
<evidence type="ECO:0000313" key="4">
    <source>
        <dbReference type="Proteomes" id="UP000305282"/>
    </source>
</evidence>
<name>A0A4S5EQC3_9ACTN</name>
<feature type="compositionally biased region" description="Basic and acidic residues" evidence="1">
    <location>
        <begin position="125"/>
        <end position="143"/>
    </location>
</feature>
<sequence>MSGGAVAGLIASGAFAVLALFGCFVLLKLGKIFDEAAARVRQTGAAIDEGTARVRQAGATVDEVNVALAHVNKELDRVDAITANVQSITTNVSSLTSLFAATLGGPMVRVAALSYGVRQAAAKRTRSEVESRVKSQMKADKAGKAGKAGKAARHTGADDAGLPSVAGATEGRRGGH</sequence>
<keyword evidence="2" id="KW-0812">Transmembrane</keyword>